<protein>
    <submittedName>
        <fullName evidence="1">Uncharacterized protein</fullName>
    </submittedName>
</protein>
<accession>A0AAW1X7W6</accession>
<proteinExistence type="predicted"/>
<evidence type="ECO:0000313" key="2">
    <source>
        <dbReference type="Proteomes" id="UP001457282"/>
    </source>
</evidence>
<dbReference type="EMBL" id="JBEDUW010000004">
    <property type="protein sequence ID" value="KAK9932599.1"/>
    <property type="molecule type" value="Genomic_DNA"/>
</dbReference>
<gene>
    <name evidence="1" type="ORF">M0R45_019829</name>
</gene>
<name>A0AAW1X7W6_RUBAR</name>
<dbReference type="Proteomes" id="UP001457282">
    <property type="component" value="Unassembled WGS sequence"/>
</dbReference>
<sequence length="136" mass="15754">MNGCFLFLQLYYFDVISHEDTIVNKYFSPMVAWGDEEICKLFKYINENGGVHSTTLLVVKPHVDTKHLHPKSLKVYEDEAVTKTDVIDLKANMLSLIMRIDQMEPQMNKMTTMQESIDRTKHSILNLETKLLDSLS</sequence>
<reference evidence="1 2" key="1">
    <citation type="journal article" date="2023" name="G3 (Bethesda)">
        <title>A chromosome-length genome assembly and annotation of blackberry (Rubus argutus, cv. 'Hillquist').</title>
        <authorList>
            <person name="Bruna T."/>
            <person name="Aryal R."/>
            <person name="Dudchenko O."/>
            <person name="Sargent D.J."/>
            <person name="Mead D."/>
            <person name="Buti M."/>
            <person name="Cavallini A."/>
            <person name="Hytonen T."/>
            <person name="Andres J."/>
            <person name="Pham M."/>
            <person name="Weisz D."/>
            <person name="Mascagni F."/>
            <person name="Usai G."/>
            <person name="Natali L."/>
            <person name="Bassil N."/>
            <person name="Fernandez G.E."/>
            <person name="Lomsadze A."/>
            <person name="Armour M."/>
            <person name="Olukolu B."/>
            <person name="Poorten T."/>
            <person name="Britton C."/>
            <person name="Davik J."/>
            <person name="Ashrafi H."/>
            <person name="Aiden E.L."/>
            <person name="Borodovsky M."/>
            <person name="Worthington M."/>
        </authorList>
    </citation>
    <scope>NUCLEOTIDE SEQUENCE [LARGE SCALE GENOMIC DNA]</scope>
    <source>
        <strain evidence="1">PI 553951</strain>
    </source>
</reference>
<dbReference type="AlphaFoldDB" id="A0AAW1X7W6"/>
<keyword evidence="2" id="KW-1185">Reference proteome</keyword>
<comment type="caution">
    <text evidence="1">The sequence shown here is derived from an EMBL/GenBank/DDBJ whole genome shotgun (WGS) entry which is preliminary data.</text>
</comment>
<evidence type="ECO:0000313" key="1">
    <source>
        <dbReference type="EMBL" id="KAK9932599.1"/>
    </source>
</evidence>
<organism evidence="1 2">
    <name type="scientific">Rubus argutus</name>
    <name type="common">Southern blackberry</name>
    <dbReference type="NCBI Taxonomy" id="59490"/>
    <lineage>
        <taxon>Eukaryota</taxon>
        <taxon>Viridiplantae</taxon>
        <taxon>Streptophyta</taxon>
        <taxon>Embryophyta</taxon>
        <taxon>Tracheophyta</taxon>
        <taxon>Spermatophyta</taxon>
        <taxon>Magnoliopsida</taxon>
        <taxon>eudicotyledons</taxon>
        <taxon>Gunneridae</taxon>
        <taxon>Pentapetalae</taxon>
        <taxon>rosids</taxon>
        <taxon>fabids</taxon>
        <taxon>Rosales</taxon>
        <taxon>Rosaceae</taxon>
        <taxon>Rosoideae</taxon>
        <taxon>Rosoideae incertae sedis</taxon>
        <taxon>Rubus</taxon>
    </lineage>
</organism>